<dbReference type="CTD" id="36344230"/>
<evidence type="ECO:0000313" key="2">
    <source>
        <dbReference type="Proteomes" id="UP000019149"/>
    </source>
</evidence>
<accession>W6UTC9</accession>
<keyword evidence="2" id="KW-1185">Reference proteome</keyword>
<protein>
    <submittedName>
        <fullName evidence="1">Uncharacterized protein</fullName>
    </submittedName>
</protein>
<proteinExistence type="predicted"/>
<dbReference type="EMBL" id="APAU02000108">
    <property type="protein sequence ID" value="EUB56654.1"/>
    <property type="molecule type" value="Genomic_DNA"/>
</dbReference>
<dbReference type="RefSeq" id="XP_024347850.1">
    <property type="nucleotide sequence ID" value="XM_024497764.1"/>
</dbReference>
<reference evidence="1 2" key="1">
    <citation type="journal article" date="2013" name="Nat. Genet.">
        <title>The genome of the hydatid tapeworm Echinococcus granulosus.</title>
        <authorList>
            <person name="Zheng H."/>
            <person name="Zhang W."/>
            <person name="Zhang L."/>
            <person name="Zhang Z."/>
            <person name="Li J."/>
            <person name="Lu G."/>
            <person name="Zhu Y."/>
            <person name="Wang Y."/>
            <person name="Huang Y."/>
            <person name="Liu J."/>
            <person name="Kang H."/>
            <person name="Chen J."/>
            <person name="Wang L."/>
            <person name="Chen A."/>
            <person name="Yu S."/>
            <person name="Gao Z."/>
            <person name="Jin L."/>
            <person name="Gu W."/>
            <person name="Wang Z."/>
            <person name="Zhao L."/>
            <person name="Shi B."/>
            <person name="Wen H."/>
            <person name="Lin R."/>
            <person name="Jones M.K."/>
            <person name="Brejova B."/>
            <person name="Vinar T."/>
            <person name="Zhao G."/>
            <person name="McManus D.P."/>
            <person name="Chen Z."/>
            <person name="Zhou Y."/>
            <person name="Wang S."/>
        </authorList>
    </citation>
    <scope>NUCLEOTIDE SEQUENCE [LARGE SCALE GENOMIC DNA]</scope>
</reference>
<dbReference type="AlphaFoldDB" id="W6UTC9"/>
<dbReference type="Proteomes" id="UP000019149">
    <property type="component" value="Unassembled WGS sequence"/>
</dbReference>
<dbReference type="GeneID" id="36344230"/>
<dbReference type="OrthoDB" id="47802at2759"/>
<sequence>MGVSFDFLSQKTLRDQILLDGTSQLLSLISIGSTSLALHPDRITIATGQTAGHGKCDGKVRHDFFLPVFHYLLFQNTHQLLFLYCSSVTF</sequence>
<organism evidence="1 2">
    <name type="scientific">Echinococcus granulosus</name>
    <name type="common">Hydatid tapeworm</name>
    <dbReference type="NCBI Taxonomy" id="6210"/>
    <lineage>
        <taxon>Eukaryota</taxon>
        <taxon>Metazoa</taxon>
        <taxon>Spiralia</taxon>
        <taxon>Lophotrochozoa</taxon>
        <taxon>Platyhelminthes</taxon>
        <taxon>Cestoda</taxon>
        <taxon>Eucestoda</taxon>
        <taxon>Cyclophyllidea</taxon>
        <taxon>Taeniidae</taxon>
        <taxon>Echinococcus</taxon>
        <taxon>Echinococcus granulosus group</taxon>
    </lineage>
</organism>
<comment type="caution">
    <text evidence="1">The sequence shown here is derived from an EMBL/GenBank/DDBJ whole genome shotgun (WGS) entry which is preliminary data.</text>
</comment>
<dbReference type="KEGG" id="egl:EGR_08515"/>
<evidence type="ECO:0000313" key="1">
    <source>
        <dbReference type="EMBL" id="EUB56654.1"/>
    </source>
</evidence>
<gene>
    <name evidence="1" type="ORF">EGR_08515</name>
</gene>
<name>W6UTC9_ECHGR</name>